<dbReference type="Gene3D" id="2.60.40.760">
    <property type="entry name" value="Expansin, cellulose-binding-like domain"/>
    <property type="match status" value="1"/>
</dbReference>
<evidence type="ECO:0000313" key="8">
    <source>
        <dbReference type="Proteomes" id="UP000332933"/>
    </source>
</evidence>
<accession>A0A485LJX4</accession>
<evidence type="ECO:0000256" key="1">
    <source>
        <dbReference type="ARBA" id="ARBA00022729"/>
    </source>
</evidence>
<protein>
    <submittedName>
        <fullName evidence="7">Aste57867_20535 protein</fullName>
    </submittedName>
</protein>
<dbReference type="InterPro" id="IPR007112">
    <property type="entry name" value="Expansin/allergen_DPBB_dom"/>
</dbReference>
<dbReference type="Proteomes" id="UP000332933">
    <property type="component" value="Unassembled WGS sequence"/>
</dbReference>
<dbReference type="CDD" id="cd22271">
    <property type="entry name" value="DPBB_EXP_N-like"/>
    <property type="match status" value="1"/>
</dbReference>
<evidence type="ECO:0000313" key="7">
    <source>
        <dbReference type="EMBL" id="VFT97220.1"/>
    </source>
</evidence>
<dbReference type="EMBL" id="CAADRA010006893">
    <property type="protein sequence ID" value="VFT97220.1"/>
    <property type="molecule type" value="Genomic_DNA"/>
</dbReference>
<feature type="transmembrane region" description="Helical" evidence="3">
    <location>
        <begin position="539"/>
        <end position="561"/>
    </location>
</feature>
<dbReference type="Pfam" id="PF03330">
    <property type="entry name" value="DPBB_1"/>
    <property type="match status" value="1"/>
</dbReference>
<dbReference type="SUPFAM" id="SSF50685">
    <property type="entry name" value="Barwin-like endoglucanases"/>
    <property type="match status" value="1"/>
</dbReference>
<dbReference type="OrthoDB" id="406505at2759"/>
<sequence length="597" mass="61318">MQILVLALCISTAASFSGIATTYGPPNGESPHGGNCALMSWLDFAPQFHVALNNDQYGSGGHCGRCVSVTCTDPRCTNKGTAVVGQITDRCPECKSGDLDMSLPMFQKITGFTTDRLQISWTFVDCPVQGGVQVCAKSGSSKDWLYVQPANTVGGVQSMKINGGDAPIFPSSFYYISTVLHTVELATTQVVMTSYSGETISTTVALTADKCTQIPQQFQGGSSQSESPPATEIPTTQVTTPAPTNPPTTTQPPKTTPPTTIAPTTPSPTTETLTTQAPTTTLPSTTSVPTTQAPTTQPFTTISPTTTVPTTFTPTTTTPTTTAPTTTATSTTTPTSTAPTSTAPTTIAPTTASPTSTAPTTTAPITTAPTTTAPTTTAPTTTAPTTTTPSTIPPRTTVPTTQAPSPRIMTTQPPSTTTQPPTTLTPTPPVTTVLTTQPVTSRPPTTNVPTTETPSTPPPPTTTHSVSTPTTSLRPTTTVPPTTPLLTTQAPTSVTPLSIDSPPTDAPTGHESNVPSRPPTTSTTASNQISVGAAGKTDASGGVIIGTIAFIAVGVGMYVAVVQRARRRLDEPKANARALSEIPVLETSSGQHSVAIL</sequence>
<dbReference type="InterPro" id="IPR036749">
    <property type="entry name" value="Expansin_CBD_sf"/>
</dbReference>
<evidence type="ECO:0000256" key="3">
    <source>
        <dbReference type="SAM" id="Phobius"/>
    </source>
</evidence>
<evidence type="ECO:0000259" key="5">
    <source>
        <dbReference type="PROSITE" id="PS50842"/>
    </source>
</evidence>
<dbReference type="PANTHER" id="PTHR31836">
    <property type="match status" value="1"/>
</dbReference>
<feature type="compositionally biased region" description="Low complexity" evidence="2">
    <location>
        <begin position="410"/>
        <end position="454"/>
    </location>
</feature>
<feature type="compositionally biased region" description="Low complexity" evidence="2">
    <location>
        <begin position="257"/>
        <end position="401"/>
    </location>
</feature>
<organism evidence="7 8">
    <name type="scientific">Aphanomyces stellatus</name>
    <dbReference type="NCBI Taxonomy" id="120398"/>
    <lineage>
        <taxon>Eukaryota</taxon>
        <taxon>Sar</taxon>
        <taxon>Stramenopiles</taxon>
        <taxon>Oomycota</taxon>
        <taxon>Saprolegniomycetes</taxon>
        <taxon>Saprolegniales</taxon>
        <taxon>Verrucalvaceae</taxon>
        <taxon>Aphanomyces</taxon>
    </lineage>
</organism>
<feature type="compositionally biased region" description="Low complexity" evidence="2">
    <location>
        <begin position="462"/>
        <end position="493"/>
    </location>
</feature>
<keyword evidence="1 4" id="KW-0732">Signal</keyword>
<reference evidence="6" key="2">
    <citation type="submission" date="2019-06" db="EMBL/GenBank/DDBJ databases">
        <title>Genomics analysis of Aphanomyces spp. identifies a new class of oomycete effector associated with host adaptation.</title>
        <authorList>
            <person name="Gaulin E."/>
        </authorList>
    </citation>
    <scope>NUCLEOTIDE SEQUENCE</scope>
    <source>
        <strain evidence="6">CBS 578.67</strain>
    </source>
</reference>
<keyword evidence="8" id="KW-1185">Reference proteome</keyword>
<evidence type="ECO:0000313" key="6">
    <source>
        <dbReference type="EMBL" id="KAF0687751.1"/>
    </source>
</evidence>
<reference evidence="7 8" key="1">
    <citation type="submission" date="2019-03" db="EMBL/GenBank/DDBJ databases">
        <authorList>
            <person name="Gaulin E."/>
            <person name="Dumas B."/>
        </authorList>
    </citation>
    <scope>NUCLEOTIDE SEQUENCE [LARGE SCALE GENOMIC DNA]</scope>
    <source>
        <strain evidence="7">CBS 568.67</strain>
    </source>
</reference>
<dbReference type="InterPro" id="IPR051477">
    <property type="entry name" value="Expansin_CellWall"/>
</dbReference>
<feature type="domain" description="Expansin-like EG45" evidence="5">
    <location>
        <begin position="33"/>
        <end position="131"/>
    </location>
</feature>
<dbReference type="AlphaFoldDB" id="A0A485LJX4"/>
<dbReference type="Gene3D" id="2.40.40.10">
    <property type="entry name" value="RlpA-like domain"/>
    <property type="match status" value="1"/>
</dbReference>
<evidence type="ECO:0000256" key="2">
    <source>
        <dbReference type="SAM" id="MobiDB-lite"/>
    </source>
</evidence>
<evidence type="ECO:0000256" key="4">
    <source>
        <dbReference type="SAM" id="SignalP"/>
    </source>
</evidence>
<feature type="region of interest" description="Disordered" evidence="2">
    <location>
        <begin position="216"/>
        <end position="527"/>
    </location>
</feature>
<dbReference type="PROSITE" id="PS50842">
    <property type="entry name" value="EXPANSIN_EG45"/>
    <property type="match status" value="1"/>
</dbReference>
<proteinExistence type="predicted"/>
<keyword evidence="3" id="KW-0812">Transmembrane</keyword>
<keyword evidence="3" id="KW-0472">Membrane</keyword>
<dbReference type="InterPro" id="IPR036908">
    <property type="entry name" value="RlpA-like_sf"/>
</dbReference>
<feature type="compositionally biased region" description="Low complexity" evidence="2">
    <location>
        <begin position="216"/>
        <end position="242"/>
    </location>
</feature>
<dbReference type="PANTHER" id="PTHR31836:SF21">
    <property type="entry name" value="EXPANSIN-LIKE PROTEIN 7"/>
    <property type="match status" value="1"/>
</dbReference>
<gene>
    <name evidence="7" type="primary">Aste57867_20535</name>
    <name evidence="6" type="ORF">As57867_020468</name>
    <name evidence="7" type="ORF">ASTE57867_20535</name>
</gene>
<dbReference type="InterPro" id="IPR009009">
    <property type="entry name" value="RlpA-like_DPBB"/>
</dbReference>
<dbReference type="EMBL" id="VJMH01006867">
    <property type="protein sequence ID" value="KAF0687751.1"/>
    <property type="molecule type" value="Genomic_DNA"/>
</dbReference>
<keyword evidence="3" id="KW-1133">Transmembrane helix</keyword>
<feature type="chain" id="PRO_5033437648" evidence="4">
    <location>
        <begin position="16"/>
        <end position="597"/>
    </location>
</feature>
<name>A0A485LJX4_9STRA</name>
<feature type="signal peptide" evidence="4">
    <location>
        <begin position="1"/>
        <end position="15"/>
    </location>
</feature>
<feature type="compositionally biased region" description="Pro residues" evidence="2">
    <location>
        <begin position="243"/>
        <end position="256"/>
    </location>
</feature>